<feature type="transmembrane region" description="Helical" evidence="9">
    <location>
        <begin position="92"/>
        <end position="109"/>
    </location>
</feature>
<dbReference type="Pfam" id="PF13231">
    <property type="entry name" value="PMT_2"/>
    <property type="match status" value="1"/>
</dbReference>
<keyword evidence="3" id="KW-0328">Glycosyltransferase</keyword>
<dbReference type="Proteomes" id="UP000680116">
    <property type="component" value="Chromosome"/>
</dbReference>
<evidence type="ECO:0000256" key="8">
    <source>
        <dbReference type="SAM" id="MobiDB-lite"/>
    </source>
</evidence>
<gene>
    <name evidence="11" type="ORF">LYB30171_00968</name>
</gene>
<name>A0ABM8UE68_9GAMM</name>
<evidence type="ECO:0000256" key="1">
    <source>
        <dbReference type="ARBA" id="ARBA00004651"/>
    </source>
</evidence>
<comment type="subcellular location">
    <subcellularLocation>
        <location evidence="1">Cell membrane</location>
        <topology evidence="1">Multi-pass membrane protein</topology>
    </subcellularLocation>
</comment>
<protein>
    <recommendedName>
        <fullName evidence="10">Glycosyltransferase RgtA/B/C/D-like domain-containing protein</fullName>
    </recommendedName>
</protein>
<dbReference type="InterPro" id="IPR050297">
    <property type="entry name" value="LipidA_mod_glycosyltrf_83"/>
</dbReference>
<keyword evidence="5 9" id="KW-0812">Transmembrane</keyword>
<keyword evidence="12" id="KW-1185">Reference proteome</keyword>
<evidence type="ECO:0000256" key="5">
    <source>
        <dbReference type="ARBA" id="ARBA00022692"/>
    </source>
</evidence>
<feature type="transmembrane region" description="Helical" evidence="9">
    <location>
        <begin position="257"/>
        <end position="280"/>
    </location>
</feature>
<dbReference type="InterPro" id="IPR038731">
    <property type="entry name" value="RgtA/B/C-like"/>
</dbReference>
<evidence type="ECO:0000259" key="10">
    <source>
        <dbReference type="Pfam" id="PF13231"/>
    </source>
</evidence>
<dbReference type="PANTHER" id="PTHR33908:SF11">
    <property type="entry name" value="MEMBRANE PROTEIN"/>
    <property type="match status" value="1"/>
</dbReference>
<keyword evidence="4" id="KW-0808">Transferase</keyword>
<evidence type="ECO:0000313" key="12">
    <source>
        <dbReference type="Proteomes" id="UP000680116"/>
    </source>
</evidence>
<feature type="transmembrane region" description="Helical" evidence="9">
    <location>
        <begin position="322"/>
        <end position="339"/>
    </location>
</feature>
<sequence>MRQVPAPLHPSRDTPAVQAPHPDRSRARTVFWALFAGVFALKLLVAARLPLFVDEAFYWLEGQHLAPAYSDLPGMTAWLARLGVTLGGDTALGLRLPFLLLAALVPVLVMRITAREYGREYGWKAGSFALLLPLSGTLGLLALPDAAMAVATLLCVDAGAKLLRQVTAAAALELALGLSIGALSHYRFIAVIGVGLIALLLLPDGRRVLRDMRTWTAIAIGAAAWAPLVAWNFDNADAGLRFQLVDRHPWAFHIEGLWFIAIQALLVTPLLFAALLAAGWRGNRSAHPSSRYFALLGGLVVLGFFALGFFADTERVSFHWPLPGYLALLPLLPALLAAWPTWLRRATWALAGVGLVAMLGYYTAVSIPELRARTAAQKWYPSNFAGWDELADAVKLERAEMPDGTRIVAGSFKLGAELGFALGEPRIAVLDHSLNRKHGRAPQLRLWGLWTRGAEDWGDDPVLLVTSPSDVPYKDLLARYHGLCAMVGPLPAAREVNVDHGRQRFLLFRMEPPHAVGAECTTPGMAWIDAPVSGAAVNRRFDVRGWAFKDGTGLERVEVTLDGRVIATARYGLNSPGTKAFWGHSTDPNHPRVGFEASVDAGGLAPGVHWLGLRLHGADGSVEAWPEQPVNLR</sequence>
<feature type="transmembrane region" description="Helical" evidence="9">
    <location>
        <begin position="346"/>
        <end position="364"/>
    </location>
</feature>
<feature type="transmembrane region" description="Helical" evidence="9">
    <location>
        <begin position="184"/>
        <end position="202"/>
    </location>
</feature>
<feature type="transmembrane region" description="Helical" evidence="9">
    <location>
        <begin position="292"/>
        <end position="310"/>
    </location>
</feature>
<keyword evidence="7 9" id="KW-0472">Membrane</keyword>
<accession>A0ABM8UE68</accession>
<feature type="transmembrane region" description="Helical" evidence="9">
    <location>
        <begin position="30"/>
        <end position="51"/>
    </location>
</feature>
<dbReference type="EMBL" id="OU015430">
    <property type="protein sequence ID" value="CAG4971421.1"/>
    <property type="molecule type" value="Genomic_DNA"/>
</dbReference>
<evidence type="ECO:0000256" key="2">
    <source>
        <dbReference type="ARBA" id="ARBA00022475"/>
    </source>
</evidence>
<evidence type="ECO:0000256" key="7">
    <source>
        <dbReference type="ARBA" id="ARBA00023136"/>
    </source>
</evidence>
<feature type="region of interest" description="Disordered" evidence="8">
    <location>
        <begin position="1"/>
        <end position="22"/>
    </location>
</feature>
<evidence type="ECO:0000256" key="6">
    <source>
        <dbReference type="ARBA" id="ARBA00022989"/>
    </source>
</evidence>
<keyword evidence="2" id="KW-1003">Cell membrane</keyword>
<organism evidence="11 12">
    <name type="scientific">Novilysobacter luteus</name>
    <dbReference type="NCBI Taxonomy" id="2822368"/>
    <lineage>
        <taxon>Bacteria</taxon>
        <taxon>Pseudomonadati</taxon>
        <taxon>Pseudomonadota</taxon>
        <taxon>Gammaproteobacteria</taxon>
        <taxon>Lysobacterales</taxon>
        <taxon>Lysobacteraceae</taxon>
        <taxon>Novilysobacter</taxon>
    </lineage>
</organism>
<proteinExistence type="predicted"/>
<feature type="transmembrane region" description="Helical" evidence="9">
    <location>
        <begin position="214"/>
        <end position="233"/>
    </location>
</feature>
<evidence type="ECO:0000313" key="11">
    <source>
        <dbReference type="EMBL" id="CAG4971421.1"/>
    </source>
</evidence>
<dbReference type="PANTHER" id="PTHR33908">
    <property type="entry name" value="MANNOSYLTRANSFERASE YKCB-RELATED"/>
    <property type="match status" value="1"/>
</dbReference>
<feature type="domain" description="Glycosyltransferase RgtA/B/C/D-like" evidence="10">
    <location>
        <begin position="73"/>
        <end position="231"/>
    </location>
</feature>
<evidence type="ECO:0000256" key="4">
    <source>
        <dbReference type="ARBA" id="ARBA00022679"/>
    </source>
</evidence>
<evidence type="ECO:0000256" key="9">
    <source>
        <dbReference type="SAM" id="Phobius"/>
    </source>
</evidence>
<reference evidence="11 12" key="1">
    <citation type="submission" date="2021-04" db="EMBL/GenBank/DDBJ databases">
        <authorList>
            <person name="Rodrigo-Torres L."/>
            <person name="Arahal R. D."/>
            <person name="Lucena T."/>
        </authorList>
    </citation>
    <scope>NUCLEOTIDE SEQUENCE [LARGE SCALE GENOMIC DNA]</scope>
    <source>
        <strain evidence="11 12">CECT 30171</strain>
    </source>
</reference>
<dbReference type="RefSeq" id="WP_215219910.1">
    <property type="nucleotide sequence ID" value="NZ_OU015430.1"/>
</dbReference>
<evidence type="ECO:0000256" key="3">
    <source>
        <dbReference type="ARBA" id="ARBA00022676"/>
    </source>
</evidence>
<feature type="transmembrane region" description="Helical" evidence="9">
    <location>
        <begin position="121"/>
        <end position="143"/>
    </location>
</feature>
<keyword evidence="6 9" id="KW-1133">Transmembrane helix</keyword>